<keyword evidence="2" id="KW-1133">Transmembrane helix</keyword>
<evidence type="ECO:0000313" key="4">
    <source>
        <dbReference type="Proteomes" id="UP000027138"/>
    </source>
</evidence>
<evidence type="ECO:0000313" key="3">
    <source>
        <dbReference type="EMBL" id="KDP44633.1"/>
    </source>
</evidence>
<organism evidence="3 4">
    <name type="scientific">Jatropha curcas</name>
    <name type="common">Barbados nut</name>
    <dbReference type="NCBI Taxonomy" id="180498"/>
    <lineage>
        <taxon>Eukaryota</taxon>
        <taxon>Viridiplantae</taxon>
        <taxon>Streptophyta</taxon>
        <taxon>Embryophyta</taxon>
        <taxon>Tracheophyta</taxon>
        <taxon>Spermatophyta</taxon>
        <taxon>Magnoliopsida</taxon>
        <taxon>eudicotyledons</taxon>
        <taxon>Gunneridae</taxon>
        <taxon>Pentapetalae</taxon>
        <taxon>rosids</taxon>
        <taxon>fabids</taxon>
        <taxon>Malpighiales</taxon>
        <taxon>Euphorbiaceae</taxon>
        <taxon>Crotonoideae</taxon>
        <taxon>Jatropheae</taxon>
        <taxon>Jatropha</taxon>
    </lineage>
</organism>
<proteinExistence type="predicted"/>
<dbReference type="EMBL" id="KK914247">
    <property type="protein sequence ID" value="KDP44633.1"/>
    <property type="molecule type" value="Genomic_DNA"/>
</dbReference>
<evidence type="ECO:0000256" key="2">
    <source>
        <dbReference type="SAM" id="Phobius"/>
    </source>
</evidence>
<keyword evidence="4" id="KW-1185">Reference proteome</keyword>
<sequence length="114" mass="12620">MKIAELVPEYFLEVRNSRKSLRNKKTSKSAGHGGGGHRNRRQLQPSTAATAALQPGFSYKCSPGSSVLLTQSVLTDAPSPLRSFTLLAILLLLFCIQYRMLLFCCCDTWSLKLN</sequence>
<gene>
    <name evidence="3" type="ORF">JCGZ_22052</name>
</gene>
<feature type="transmembrane region" description="Helical" evidence="2">
    <location>
        <begin position="84"/>
        <end position="106"/>
    </location>
</feature>
<feature type="region of interest" description="Disordered" evidence="1">
    <location>
        <begin position="19"/>
        <end position="45"/>
    </location>
</feature>
<name>A0A067LBN8_JATCU</name>
<accession>A0A067LBN8</accession>
<protein>
    <submittedName>
        <fullName evidence="3">Uncharacterized protein</fullName>
    </submittedName>
</protein>
<evidence type="ECO:0000256" key="1">
    <source>
        <dbReference type="SAM" id="MobiDB-lite"/>
    </source>
</evidence>
<keyword evidence="2" id="KW-0812">Transmembrane</keyword>
<dbReference type="AlphaFoldDB" id="A0A067LBN8"/>
<reference evidence="3 4" key="1">
    <citation type="journal article" date="2014" name="PLoS ONE">
        <title>Global Analysis of Gene Expression Profiles in Physic Nut (Jatropha curcas L.) Seedlings Exposed to Salt Stress.</title>
        <authorList>
            <person name="Zhang L."/>
            <person name="Zhang C."/>
            <person name="Wu P."/>
            <person name="Chen Y."/>
            <person name="Li M."/>
            <person name="Jiang H."/>
            <person name="Wu G."/>
        </authorList>
    </citation>
    <scope>NUCLEOTIDE SEQUENCE [LARGE SCALE GENOMIC DNA]</scope>
    <source>
        <strain evidence="4">cv. GZQX0401</strain>
        <tissue evidence="3">Young leaves</tissue>
    </source>
</reference>
<dbReference type="Proteomes" id="UP000027138">
    <property type="component" value="Unassembled WGS sequence"/>
</dbReference>
<keyword evidence="2" id="KW-0472">Membrane</keyword>